<feature type="compositionally biased region" description="Low complexity" evidence="1">
    <location>
        <begin position="1"/>
        <end position="14"/>
    </location>
</feature>
<organism evidence="2">
    <name type="scientific">uncultured Caudovirales phage</name>
    <dbReference type="NCBI Taxonomy" id="2100421"/>
    <lineage>
        <taxon>Viruses</taxon>
        <taxon>Duplodnaviria</taxon>
        <taxon>Heunggongvirae</taxon>
        <taxon>Uroviricota</taxon>
        <taxon>Caudoviricetes</taxon>
        <taxon>Peduoviridae</taxon>
        <taxon>Maltschvirus</taxon>
        <taxon>Maltschvirus maltsch</taxon>
    </lineage>
</organism>
<evidence type="ECO:0000256" key="1">
    <source>
        <dbReference type="SAM" id="MobiDB-lite"/>
    </source>
</evidence>
<feature type="region of interest" description="Disordered" evidence="1">
    <location>
        <begin position="1"/>
        <end position="38"/>
    </location>
</feature>
<evidence type="ECO:0000313" key="2">
    <source>
        <dbReference type="EMBL" id="CAB4172619.1"/>
    </source>
</evidence>
<accession>A0A6J5PLA4</accession>
<name>A0A6J5PLA4_9CAUD</name>
<gene>
    <name evidence="2" type="ORF">UFOVP935_52</name>
</gene>
<protein>
    <submittedName>
        <fullName evidence="2">Uncharacterized protein</fullName>
    </submittedName>
</protein>
<sequence>MEAATNQTQAAQAEEALEAAIKHHESISEGMPGSWSVETSDGSVMLVWSCDADDEATADMDGDEPWSAWGGNTIIEDAGMRGFDESGCDSYNDQYGDEIVSQWVEWRMK</sequence>
<reference evidence="2" key="1">
    <citation type="submission" date="2020-05" db="EMBL/GenBank/DDBJ databases">
        <authorList>
            <person name="Chiriac C."/>
            <person name="Salcher M."/>
            <person name="Ghai R."/>
            <person name="Kavagutti S V."/>
        </authorList>
    </citation>
    <scope>NUCLEOTIDE SEQUENCE</scope>
</reference>
<proteinExistence type="predicted"/>
<dbReference type="EMBL" id="LR796885">
    <property type="protein sequence ID" value="CAB4172619.1"/>
    <property type="molecule type" value="Genomic_DNA"/>
</dbReference>